<accession>A0A4Z0A7Y8</accession>
<reference evidence="2 3" key="1">
    <citation type="submission" date="2019-02" db="EMBL/GenBank/DDBJ databases">
        <title>Genome sequencing of the rare red list fungi Hericium alpestre (H. flagellum).</title>
        <authorList>
            <person name="Buettner E."/>
            <person name="Kellner H."/>
        </authorList>
    </citation>
    <scope>NUCLEOTIDE SEQUENCE [LARGE SCALE GENOMIC DNA]</scope>
    <source>
        <strain evidence="2 3">DSM 108284</strain>
    </source>
</reference>
<dbReference type="EMBL" id="SFCI01000110">
    <property type="protein sequence ID" value="TFY82423.1"/>
    <property type="molecule type" value="Genomic_DNA"/>
</dbReference>
<evidence type="ECO:0000313" key="2">
    <source>
        <dbReference type="EMBL" id="TFY82423.1"/>
    </source>
</evidence>
<evidence type="ECO:0000256" key="1">
    <source>
        <dbReference type="SAM" id="MobiDB-lite"/>
    </source>
</evidence>
<evidence type="ECO:0000313" key="3">
    <source>
        <dbReference type="Proteomes" id="UP000298061"/>
    </source>
</evidence>
<sequence>MPHSRSRSRFQSPARALPGGADPISESDYYNKSPEFSVWLKDEKRKVRMDSIMPFMLEA</sequence>
<comment type="caution">
    <text evidence="2">The sequence shown here is derived from an EMBL/GenBank/DDBJ whole genome shotgun (WGS) entry which is preliminary data.</text>
</comment>
<dbReference type="Proteomes" id="UP000298061">
    <property type="component" value="Unassembled WGS sequence"/>
</dbReference>
<keyword evidence="3" id="KW-1185">Reference proteome</keyword>
<gene>
    <name evidence="2" type="ORF">EWM64_g1579</name>
</gene>
<feature type="region of interest" description="Disordered" evidence="1">
    <location>
        <begin position="1"/>
        <end position="28"/>
    </location>
</feature>
<organism evidence="2 3">
    <name type="scientific">Hericium alpestre</name>
    <dbReference type="NCBI Taxonomy" id="135208"/>
    <lineage>
        <taxon>Eukaryota</taxon>
        <taxon>Fungi</taxon>
        <taxon>Dikarya</taxon>
        <taxon>Basidiomycota</taxon>
        <taxon>Agaricomycotina</taxon>
        <taxon>Agaricomycetes</taxon>
        <taxon>Russulales</taxon>
        <taxon>Hericiaceae</taxon>
        <taxon>Hericium</taxon>
    </lineage>
</organism>
<dbReference type="OrthoDB" id="2139939at2759"/>
<protein>
    <submittedName>
        <fullName evidence="2">Uncharacterized protein</fullName>
    </submittedName>
</protein>
<dbReference type="AlphaFoldDB" id="A0A4Z0A7Y8"/>
<proteinExistence type="predicted"/>
<name>A0A4Z0A7Y8_9AGAM</name>